<feature type="compositionally biased region" description="Basic and acidic residues" evidence="1">
    <location>
        <begin position="480"/>
        <end position="504"/>
    </location>
</feature>
<feature type="compositionally biased region" description="Polar residues" evidence="1">
    <location>
        <begin position="551"/>
        <end position="571"/>
    </location>
</feature>
<dbReference type="PANTHER" id="PTHR45733:SF31">
    <property type="entry name" value="GENOME ASSEMBLY, CHROMOSOME: II"/>
    <property type="match status" value="1"/>
</dbReference>
<dbReference type="EMBL" id="SPLM01000002">
    <property type="protein sequence ID" value="TMW68358.1"/>
    <property type="molecule type" value="Genomic_DNA"/>
</dbReference>
<dbReference type="SUPFAM" id="SSF101447">
    <property type="entry name" value="Formin homology 2 domain (FH2 domain)"/>
    <property type="match status" value="1"/>
</dbReference>
<dbReference type="PANTHER" id="PTHR45733">
    <property type="entry name" value="FORMIN-J"/>
    <property type="match status" value="1"/>
</dbReference>
<dbReference type="SUPFAM" id="SSF49562">
    <property type="entry name" value="C2 domain (Calcium/lipid-binding domain, CaLB)"/>
    <property type="match status" value="1"/>
</dbReference>
<dbReference type="AlphaFoldDB" id="A0A8K1CSY5"/>
<sequence length="861" mass="95412">MDAMEERQRVKSPAKAARAVTQESEYASPRDSQRSTESVETSELAGRKQREKSDEDDDLDDISLDRSVPLVTKSAFKEKKGFLNRLKAASVARKYAPEATSHAVVPAVNLEVLSSNASTHDTQSESEQSQLQEKERPNVEIVLEEEEPIDVAIDQSAQVPVVEVLPEENTSPIEVGEDGVAPQVVIHSGESDSDSTGYATLNPIINRPSRREKLGGSFSVMTSATTSGPVLSELPTVDESQERNDRQTLIINALGATGLTKAEKFGTQSTLLEMRVCHSTEDSPGNALASAFMRTAVHKKGGSEAQWNQQFSTSLQSKIHQVLFVAVRTNTKLLIGEAMIPLSDVEDVFYDQHYTIYRLSGDNVREAAGQIHLQLKIMDTLPTTGVIPFLALPRPHQPDRQRSIPSALANGALMLKWENPMSNESTATATEAVPVAPQPTTQAAGTLSADAKIRMRLAEVRQAKMSASTRSLQVLGGDNTENHPLKLVSKSETEEVREPCRLEENDGGSNCVSSPSRPSETNHLNRAGFNLTVDISSPPRQDESRPVFVPSPNSGNPEKQKGRSTQIQSDPTFEKSTRPSSPRGKSKSVQLLDSKRANNLALALSSFKINDRYEQIARGIAALDDKVVNAELLICLQRFFPSDDEASLLREYDGPIISLGKAERFLAQLLRIPDVLSRIDFFLYKIQFTRHHRSVHIQIQAVKRACRDIVENFSFLEALEKFFVDQKAKSLDVFANGIRQFKTEYLTRHSDERFRAFRHDLQKAVDVELLDLQMQFNRLVTGMRSVQAFIDKSDSSDDEKAVVHDVLHRFVAQARTPLIELESEYESMGQWETKLMGVFGESKATCQLSAILSSLCDALEN</sequence>
<protein>
    <recommendedName>
        <fullName evidence="2">FH2 domain-containing protein</fullName>
    </recommendedName>
</protein>
<organism evidence="3 4">
    <name type="scientific">Pythium oligandrum</name>
    <name type="common">Mycoparasitic fungus</name>
    <dbReference type="NCBI Taxonomy" id="41045"/>
    <lineage>
        <taxon>Eukaryota</taxon>
        <taxon>Sar</taxon>
        <taxon>Stramenopiles</taxon>
        <taxon>Oomycota</taxon>
        <taxon>Peronosporomycetes</taxon>
        <taxon>Pythiales</taxon>
        <taxon>Pythiaceae</taxon>
        <taxon>Pythium</taxon>
    </lineage>
</organism>
<dbReference type="Pfam" id="PF02181">
    <property type="entry name" value="FH2"/>
    <property type="match status" value="1"/>
</dbReference>
<dbReference type="InterPro" id="IPR051144">
    <property type="entry name" value="Formin_homology_domain"/>
</dbReference>
<accession>A0A8K1CSY5</accession>
<dbReference type="Gene3D" id="2.60.40.150">
    <property type="entry name" value="C2 domain"/>
    <property type="match status" value="1"/>
</dbReference>
<feature type="domain" description="FH2" evidence="2">
    <location>
        <begin position="509"/>
        <end position="861"/>
    </location>
</feature>
<dbReference type="InterPro" id="IPR035892">
    <property type="entry name" value="C2_domain_sf"/>
</dbReference>
<dbReference type="PROSITE" id="PS51444">
    <property type="entry name" value="FH2"/>
    <property type="match status" value="1"/>
</dbReference>
<dbReference type="Gene3D" id="1.20.58.2220">
    <property type="entry name" value="Formin, FH2 domain"/>
    <property type="match status" value="2"/>
</dbReference>
<evidence type="ECO:0000313" key="3">
    <source>
        <dbReference type="EMBL" id="TMW68358.1"/>
    </source>
</evidence>
<feature type="region of interest" description="Disordered" evidence="1">
    <location>
        <begin position="1"/>
        <end position="67"/>
    </location>
</feature>
<gene>
    <name evidence="3" type="ORF">Poli38472_005826</name>
</gene>
<dbReference type="Proteomes" id="UP000794436">
    <property type="component" value="Unassembled WGS sequence"/>
</dbReference>
<reference evidence="3" key="1">
    <citation type="submission" date="2019-03" db="EMBL/GenBank/DDBJ databases">
        <title>Long read genome sequence of the mycoparasitic Pythium oligandrum ATCC 38472 isolated from sugarbeet rhizosphere.</title>
        <authorList>
            <person name="Gaulin E."/>
        </authorList>
    </citation>
    <scope>NUCLEOTIDE SEQUENCE</scope>
    <source>
        <strain evidence="3">ATCC 38472_TT</strain>
    </source>
</reference>
<feature type="region of interest" description="Disordered" evidence="1">
    <location>
        <begin position="115"/>
        <end position="136"/>
    </location>
</feature>
<evidence type="ECO:0000256" key="1">
    <source>
        <dbReference type="SAM" id="MobiDB-lite"/>
    </source>
</evidence>
<dbReference type="SMART" id="SM00498">
    <property type="entry name" value="FH2"/>
    <property type="match status" value="1"/>
</dbReference>
<evidence type="ECO:0000313" key="4">
    <source>
        <dbReference type="Proteomes" id="UP000794436"/>
    </source>
</evidence>
<dbReference type="InterPro" id="IPR015425">
    <property type="entry name" value="FH2_Formin"/>
</dbReference>
<feature type="compositionally biased region" description="Polar residues" evidence="1">
    <location>
        <begin position="507"/>
        <end position="524"/>
    </location>
</feature>
<dbReference type="OrthoDB" id="1668162at2759"/>
<dbReference type="InterPro" id="IPR042201">
    <property type="entry name" value="FH2_Formin_sf"/>
</dbReference>
<feature type="region of interest" description="Disordered" evidence="1">
    <location>
        <begin position="466"/>
        <end position="589"/>
    </location>
</feature>
<comment type="caution">
    <text evidence="3">The sequence shown here is derived from an EMBL/GenBank/DDBJ whole genome shotgun (WGS) entry which is preliminary data.</text>
</comment>
<proteinExistence type="predicted"/>
<evidence type="ECO:0000259" key="2">
    <source>
        <dbReference type="PROSITE" id="PS51444"/>
    </source>
</evidence>
<keyword evidence="4" id="KW-1185">Reference proteome</keyword>
<name>A0A8K1CSY5_PYTOL</name>